<keyword evidence="3" id="KW-0548">Nucleotidyltransferase</keyword>
<dbReference type="InterPro" id="IPR043502">
    <property type="entry name" value="DNA/RNA_pol_sf"/>
</dbReference>
<dbReference type="PANTHER" id="PTHR24559">
    <property type="entry name" value="TRANSPOSON TY3-I GAG-POL POLYPROTEIN"/>
    <property type="match status" value="1"/>
</dbReference>
<evidence type="ECO:0000259" key="8">
    <source>
        <dbReference type="PROSITE" id="PS50878"/>
    </source>
</evidence>
<dbReference type="PROSITE" id="PS50878">
    <property type="entry name" value="RT_POL"/>
    <property type="match status" value="1"/>
</dbReference>
<accession>A0AAF0V0S3</accession>
<evidence type="ECO:0000256" key="1">
    <source>
        <dbReference type="ARBA" id="ARBA00022670"/>
    </source>
</evidence>
<dbReference type="Gene3D" id="3.30.70.270">
    <property type="match status" value="1"/>
</dbReference>
<keyword evidence="5" id="KW-0255">Endonuclease</keyword>
<feature type="domain" description="Reverse transcriptase" evidence="8">
    <location>
        <begin position="1"/>
        <end position="152"/>
    </location>
</feature>
<dbReference type="EMBL" id="CP133622">
    <property type="protein sequence ID" value="WMV55019.1"/>
    <property type="molecule type" value="Genomic_DNA"/>
</dbReference>
<reference evidence="9" key="1">
    <citation type="submission" date="2023-08" db="EMBL/GenBank/DDBJ databases">
        <title>A de novo genome assembly of Solanum verrucosum Schlechtendal, a Mexican diploid species geographically isolated from the other diploid A-genome species in potato relatives.</title>
        <authorList>
            <person name="Hosaka K."/>
        </authorList>
    </citation>
    <scope>NUCLEOTIDE SEQUENCE</scope>
    <source>
        <tissue evidence="9">Young leaves</tissue>
    </source>
</reference>
<dbReference type="SUPFAM" id="SSF56672">
    <property type="entry name" value="DNA/RNA polymerases"/>
    <property type="match status" value="1"/>
</dbReference>
<evidence type="ECO:0000256" key="4">
    <source>
        <dbReference type="ARBA" id="ARBA00022722"/>
    </source>
</evidence>
<dbReference type="InterPro" id="IPR000477">
    <property type="entry name" value="RT_dom"/>
</dbReference>
<dbReference type="InterPro" id="IPR043128">
    <property type="entry name" value="Rev_trsase/Diguanyl_cyclase"/>
</dbReference>
<dbReference type="Pfam" id="PF00078">
    <property type="entry name" value="RVT_1"/>
    <property type="match status" value="1"/>
</dbReference>
<keyword evidence="7" id="KW-0695">RNA-directed DNA polymerase</keyword>
<keyword evidence="2" id="KW-0808">Transferase</keyword>
<dbReference type="InterPro" id="IPR053134">
    <property type="entry name" value="RNA-dir_DNA_polymerase"/>
</dbReference>
<evidence type="ECO:0000256" key="7">
    <source>
        <dbReference type="ARBA" id="ARBA00022918"/>
    </source>
</evidence>
<evidence type="ECO:0000256" key="6">
    <source>
        <dbReference type="ARBA" id="ARBA00022801"/>
    </source>
</evidence>
<evidence type="ECO:0000313" key="10">
    <source>
        <dbReference type="Proteomes" id="UP001234989"/>
    </source>
</evidence>
<keyword evidence="1" id="KW-0645">Protease</keyword>
<evidence type="ECO:0000256" key="5">
    <source>
        <dbReference type="ARBA" id="ARBA00022759"/>
    </source>
</evidence>
<gene>
    <name evidence="9" type="ORF">MTR67_048404</name>
</gene>
<dbReference type="GO" id="GO:0004519">
    <property type="term" value="F:endonuclease activity"/>
    <property type="evidence" value="ECO:0007669"/>
    <property type="project" value="UniProtKB-KW"/>
</dbReference>
<dbReference type="FunFam" id="3.10.10.10:FF:000007">
    <property type="entry name" value="Retrovirus-related Pol polyprotein from transposon 17.6-like Protein"/>
    <property type="match status" value="1"/>
</dbReference>
<dbReference type="Gene3D" id="3.10.10.10">
    <property type="entry name" value="HIV Type 1 Reverse Transcriptase, subunit A, domain 1"/>
    <property type="match status" value="1"/>
</dbReference>
<evidence type="ECO:0000256" key="3">
    <source>
        <dbReference type="ARBA" id="ARBA00022695"/>
    </source>
</evidence>
<dbReference type="CDD" id="cd01647">
    <property type="entry name" value="RT_LTR"/>
    <property type="match status" value="1"/>
</dbReference>
<sequence length="171" mass="20247">MCIDYRQLNKDTIKIKYPLSRFDDLFNQLQGATCFSKIDLRSGYHQLRVRECHIPKTAFRTRYGHYEFLVMSFGLTNVPATFMDLTNRVFKPYLDMFVIVFIDDILIYSRNEEDHASHLGIVLQTLKYRELYAKFSKCDFWLESVAFLGHIVSREGIKVDTQKIETVQNWP</sequence>
<proteinExistence type="predicted"/>
<name>A0AAF0V0S3_SOLVR</name>
<keyword evidence="4" id="KW-0540">Nuclease</keyword>
<protein>
    <recommendedName>
        <fullName evidence="8">Reverse transcriptase domain-containing protein</fullName>
    </recommendedName>
</protein>
<dbReference type="GO" id="GO:0006508">
    <property type="term" value="P:proteolysis"/>
    <property type="evidence" value="ECO:0007669"/>
    <property type="project" value="UniProtKB-KW"/>
</dbReference>
<organism evidence="9 10">
    <name type="scientific">Solanum verrucosum</name>
    <dbReference type="NCBI Taxonomy" id="315347"/>
    <lineage>
        <taxon>Eukaryota</taxon>
        <taxon>Viridiplantae</taxon>
        <taxon>Streptophyta</taxon>
        <taxon>Embryophyta</taxon>
        <taxon>Tracheophyta</taxon>
        <taxon>Spermatophyta</taxon>
        <taxon>Magnoliopsida</taxon>
        <taxon>eudicotyledons</taxon>
        <taxon>Gunneridae</taxon>
        <taxon>Pentapetalae</taxon>
        <taxon>asterids</taxon>
        <taxon>lamiids</taxon>
        <taxon>Solanales</taxon>
        <taxon>Solanaceae</taxon>
        <taxon>Solanoideae</taxon>
        <taxon>Solaneae</taxon>
        <taxon>Solanum</taxon>
    </lineage>
</organism>
<keyword evidence="10" id="KW-1185">Reference proteome</keyword>
<keyword evidence="6" id="KW-0378">Hydrolase</keyword>
<dbReference type="GO" id="GO:0008233">
    <property type="term" value="F:peptidase activity"/>
    <property type="evidence" value="ECO:0007669"/>
    <property type="project" value="UniProtKB-KW"/>
</dbReference>
<dbReference type="Proteomes" id="UP001234989">
    <property type="component" value="Chromosome 11"/>
</dbReference>
<evidence type="ECO:0000256" key="2">
    <source>
        <dbReference type="ARBA" id="ARBA00022679"/>
    </source>
</evidence>
<dbReference type="AlphaFoldDB" id="A0AAF0V0S3"/>
<dbReference type="PANTHER" id="PTHR24559:SF444">
    <property type="entry name" value="REVERSE TRANSCRIPTASE DOMAIN-CONTAINING PROTEIN"/>
    <property type="match status" value="1"/>
</dbReference>
<evidence type="ECO:0000313" key="9">
    <source>
        <dbReference type="EMBL" id="WMV55019.1"/>
    </source>
</evidence>
<dbReference type="GO" id="GO:0003964">
    <property type="term" value="F:RNA-directed DNA polymerase activity"/>
    <property type="evidence" value="ECO:0007669"/>
    <property type="project" value="UniProtKB-KW"/>
</dbReference>